<evidence type="ECO:0000259" key="6">
    <source>
        <dbReference type="Pfam" id="PF00413"/>
    </source>
</evidence>
<evidence type="ECO:0000256" key="4">
    <source>
        <dbReference type="ARBA" id="ARBA00022833"/>
    </source>
</evidence>
<dbReference type="InterPro" id="IPR024079">
    <property type="entry name" value="MetalloPept_cat_dom_sf"/>
</dbReference>
<organism evidence="8 9">
    <name type="scientific">Thiobacillus denitrificans (strain ATCC 25259 / T1)</name>
    <dbReference type="NCBI Taxonomy" id="292415"/>
    <lineage>
        <taxon>Bacteria</taxon>
        <taxon>Pseudomonadati</taxon>
        <taxon>Pseudomonadota</taxon>
        <taxon>Betaproteobacteria</taxon>
        <taxon>Nitrosomonadales</taxon>
        <taxon>Thiobacillaceae</taxon>
        <taxon>Thiobacillus</taxon>
    </lineage>
</organism>
<proteinExistence type="predicted"/>
<dbReference type="Gene3D" id="3.40.390.10">
    <property type="entry name" value="Collagenase (Catalytic Domain)"/>
    <property type="match status" value="1"/>
</dbReference>
<evidence type="ECO:0000256" key="5">
    <source>
        <dbReference type="SAM" id="SignalP"/>
    </source>
</evidence>
<feature type="domain" description="Peptidase M10 metallopeptidase" evidence="6">
    <location>
        <begin position="146"/>
        <end position="198"/>
    </location>
</feature>
<protein>
    <submittedName>
        <fullName evidence="8">Uncharacterized protein</fullName>
    </submittedName>
</protein>
<evidence type="ECO:0000256" key="2">
    <source>
        <dbReference type="ARBA" id="ARBA00022723"/>
    </source>
</evidence>
<keyword evidence="3" id="KW-0378">Hydrolase</keyword>
<keyword evidence="9" id="KW-1185">Reference proteome</keyword>
<evidence type="ECO:0000256" key="1">
    <source>
        <dbReference type="ARBA" id="ARBA00022670"/>
    </source>
</evidence>
<dbReference type="InterPro" id="IPR013424">
    <property type="entry name" value="Ice-binding_C"/>
</dbReference>
<dbReference type="GO" id="GO:0008270">
    <property type="term" value="F:zinc ion binding"/>
    <property type="evidence" value="ECO:0007669"/>
    <property type="project" value="InterPro"/>
</dbReference>
<dbReference type="GO" id="GO:0004222">
    <property type="term" value="F:metalloendopeptidase activity"/>
    <property type="evidence" value="ECO:0007669"/>
    <property type="project" value="InterPro"/>
</dbReference>
<keyword evidence="1" id="KW-0645">Protease</keyword>
<evidence type="ECO:0000259" key="7">
    <source>
        <dbReference type="Pfam" id="PF07589"/>
    </source>
</evidence>
<dbReference type="InterPro" id="IPR001818">
    <property type="entry name" value="Pept_M10_metallopeptidase"/>
</dbReference>
<reference evidence="8 9" key="1">
    <citation type="journal article" date="2006" name="J. Bacteriol.">
        <title>The genome sequence of the obligately chemolithoautotrophic, facultatively anaerobic bacterium Thiobacillus denitrificans.</title>
        <authorList>
            <person name="Beller H.R."/>
            <person name="Chain P.S."/>
            <person name="Letain T.E."/>
            <person name="Chakicherla A."/>
            <person name="Larimer F.W."/>
            <person name="Richardson P.M."/>
            <person name="Coleman M.A."/>
            <person name="Wood A.P."/>
            <person name="Kelly D.P."/>
        </authorList>
    </citation>
    <scope>NUCLEOTIDE SEQUENCE [LARGE SCALE GENOMIC DNA]</scope>
    <source>
        <strain evidence="8 9">ATCC 25259</strain>
    </source>
</reference>
<dbReference type="HOGENOM" id="CLU_905558_0_0_4"/>
<keyword evidence="4" id="KW-0862">Zinc</keyword>
<evidence type="ECO:0000256" key="3">
    <source>
        <dbReference type="ARBA" id="ARBA00022801"/>
    </source>
</evidence>
<dbReference type="Pfam" id="PF00413">
    <property type="entry name" value="Peptidase_M10"/>
    <property type="match status" value="1"/>
</dbReference>
<feature type="chain" id="PRO_5004228983" evidence="5">
    <location>
        <begin position="20"/>
        <end position="300"/>
    </location>
</feature>
<feature type="signal peptide" evidence="5">
    <location>
        <begin position="1"/>
        <end position="19"/>
    </location>
</feature>
<dbReference type="Pfam" id="PF07589">
    <property type="entry name" value="PEP-CTERM"/>
    <property type="match status" value="1"/>
</dbReference>
<evidence type="ECO:0000313" key="9">
    <source>
        <dbReference type="Proteomes" id="UP000008291"/>
    </source>
</evidence>
<dbReference type="RefSeq" id="WP_011311315.1">
    <property type="nucleotide sequence ID" value="NC_007404.1"/>
</dbReference>
<dbReference type="KEGG" id="tbd:Tbd_0803"/>
<dbReference type="STRING" id="292415.Tbd_0803"/>
<keyword evidence="5" id="KW-0732">Signal</keyword>
<dbReference type="EMBL" id="CP000116">
    <property type="protein sequence ID" value="AAZ96756.1"/>
    <property type="molecule type" value="Genomic_DNA"/>
</dbReference>
<dbReference type="eggNOG" id="COG3291">
    <property type="taxonomic scope" value="Bacteria"/>
</dbReference>
<evidence type="ECO:0000313" key="8">
    <source>
        <dbReference type="EMBL" id="AAZ96756.1"/>
    </source>
</evidence>
<accession>Q3SKM3</accession>
<keyword evidence="2" id="KW-0479">Metal-binding</keyword>
<dbReference type="Proteomes" id="UP000008291">
    <property type="component" value="Chromosome"/>
</dbReference>
<dbReference type="GO" id="GO:0031012">
    <property type="term" value="C:extracellular matrix"/>
    <property type="evidence" value="ECO:0007669"/>
    <property type="project" value="InterPro"/>
</dbReference>
<dbReference type="AlphaFoldDB" id="Q3SKM3"/>
<dbReference type="GO" id="GO:0006508">
    <property type="term" value="P:proteolysis"/>
    <property type="evidence" value="ECO:0007669"/>
    <property type="project" value="UniProtKB-KW"/>
</dbReference>
<feature type="domain" description="Ice-binding protein C-terminal" evidence="7">
    <location>
        <begin position="272"/>
        <end position="296"/>
    </location>
</feature>
<name>Q3SKM3_THIDA</name>
<gene>
    <name evidence="8" type="ordered locus">Tbd_0803</name>
</gene>
<dbReference type="SUPFAM" id="SSF55486">
    <property type="entry name" value="Metalloproteases ('zincins'), catalytic domain"/>
    <property type="match status" value="1"/>
</dbReference>
<sequence length="300" mass="31660">MITPRILATALLAGFGAHAEATIDIQFDYSYDSSGFLSDGDRRSALDAAANLFERRFSDQFTAINSTGSNSFDTVFFNPGNPSGANVVHHDASLGENVIRVYAGGYHYNDDTLGEGGPGGYSCSGIGSFCSDATRRGQGPVNGASAVDVAPWGGSIVFDTDTNWHFGTTTSGLGASEYDFYSVAVHELAHVLGFATSDAFDNRIVGSDFVGPAAGTVVLNENLDHWAEGTLTTYRGAIEEAAMTGTLASGTRKHFTELDFAAMEDIGWQVTPVPEAGTWAMMLSGLALVGGVARRRAPRR</sequence>